<evidence type="ECO:0000259" key="9">
    <source>
        <dbReference type="Pfam" id="PF13490"/>
    </source>
</evidence>
<dbReference type="PANTHER" id="PTHR37461">
    <property type="entry name" value="ANTI-SIGMA-K FACTOR RSKA"/>
    <property type="match status" value="1"/>
</dbReference>
<dbReference type="Gene3D" id="1.10.10.1320">
    <property type="entry name" value="Anti-sigma factor, zinc-finger domain"/>
    <property type="match status" value="1"/>
</dbReference>
<dbReference type="InterPro" id="IPR051474">
    <property type="entry name" value="Anti-sigma-K/W_factor"/>
</dbReference>
<dbReference type="EMBL" id="JBHSIV010000053">
    <property type="protein sequence ID" value="MFC5065985.1"/>
    <property type="molecule type" value="Genomic_DNA"/>
</dbReference>
<keyword evidence="4" id="KW-0805">Transcription regulation</keyword>
<evidence type="ECO:0000256" key="6">
    <source>
        <dbReference type="ARBA" id="ARBA00023163"/>
    </source>
</evidence>
<accession>A0ABV9YSW6</accession>
<feature type="compositionally biased region" description="Pro residues" evidence="7">
    <location>
        <begin position="81"/>
        <end position="91"/>
    </location>
</feature>
<keyword evidence="2 8" id="KW-0812">Transmembrane</keyword>
<feature type="region of interest" description="Disordered" evidence="7">
    <location>
        <begin position="80"/>
        <end position="113"/>
    </location>
</feature>
<evidence type="ECO:0000313" key="11">
    <source>
        <dbReference type="Proteomes" id="UP001595947"/>
    </source>
</evidence>
<name>A0ABV9YSW6_9PSEU</name>
<keyword evidence="3 8" id="KW-1133">Transmembrane helix</keyword>
<keyword evidence="5 8" id="KW-0472">Membrane</keyword>
<dbReference type="Pfam" id="PF13490">
    <property type="entry name" value="zf-HC2"/>
    <property type="match status" value="1"/>
</dbReference>
<dbReference type="InterPro" id="IPR041916">
    <property type="entry name" value="Anti_sigma_zinc_sf"/>
</dbReference>
<comment type="caution">
    <text evidence="10">The sequence shown here is derived from an EMBL/GenBank/DDBJ whole genome shotgun (WGS) entry which is preliminary data.</text>
</comment>
<feature type="domain" description="Putative zinc-finger" evidence="9">
    <location>
        <begin position="21"/>
        <end position="43"/>
    </location>
</feature>
<evidence type="ECO:0000256" key="1">
    <source>
        <dbReference type="ARBA" id="ARBA00004167"/>
    </source>
</evidence>
<evidence type="ECO:0000256" key="2">
    <source>
        <dbReference type="ARBA" id="ARBA00022692"/>
    </source>
</evidence>
<evidence type="ECO:0000256" key="8">
    <source>
        <dbReference type="SAM" id="Phobius"/>
    </source>
</evidence>
<comment type="subcellular location">
    <subcellularLocation>
        <location evidence="1">Membrane</location>
        <topology evidence="1">Single-pass membrane protein</topology>
    </subcellularLocation>
</comment>
<protein>
    <submittedName>
        <fullName evidence="10">Zf-HC2 domain-containing protein</fullName>
    </submittedName>
</protein>
<dbReference type="PANTHER" id="PTHR37461:SF1">
    <property type="entry name" value="ANTI-SIGMA-K FACTOR RSKA"/>
    <property type="match status" value="1"/>
</dbReference>
<gene>
    <name evidence="10" type="ORF">ACFPBZ_27480</name>
</gene>
<feature type="compositionally biased region" description="Low complexity" evidence="7">
    <location>
        <begin position="92"/>
        <end position="113"/>
    </location>
</feature>
<evidence type="ECO:0000256" key="4">
    <source>
        <dbReference type="ARBA" id="ARBA00023015"/>
    </source>
</evidence>
<proteinExistence type="predicted"/>
<sequence>MSAVGDPHDGELAGAVVGRALRALEPEDEDRVDEHLRGCAACRALLAQTHETMAALARSVPPVEPPPGLRSRILEAAAAEPVPPRAAPVPTPAGGTVPTRPAATASPVPGGPAVARVPRRRTAALLALVAVVAGVVVFSARAAVQDGGGDPRSVAAARAQQVVESAEARDPGVRHASLVQPGGSVMAVVLDDTTGARVVPVDVPDLGAGRTFVLWRVVGGGATAVGTFDGSGTYTPVGTTTAPPGGGAPTLSQGAYAVSAEPLGPVPARPSAVVASGRLI</sequence>
<evidence type="ECO:0000256" key="5">
    <source>
        <dbReference type="ARBA" id="ARBA00023136"/>
    </source>
</evidence>
<evidence type="ECO:0000313" key="10">
    <source>
        <dbReference type="EMBL" id="MFC5065985.1"/>
    </source>
</evidence>
<reference evidence="11" key="1">
    <citation type="journal article" date="2019" name="Int. J. Syst. Evol. Microbiol.">
        <title>The Global Catalogue of Microorganisms (GCM) 10K type strain sequencing project: providing services to taxonomists for standard genome sequencing and annotation.</title>
        <authorList>
            <consortium name="The Broad Institute Genomics Platform"/>
            <consortium name="The Broad Institute Genome Sequencing Center for Infectious Disease"/>
            <person name="Wu L."/>
            <person name="Ma J."/>
        </authorList>
    </citation>
    <scope>NUCLEOTIDE SEQUENCE [LARGE SCALE GENOMIC DNA]</scope>
    <source>
        <strain evidence="11">CGMCC 4.7093</strain>
    </source>
</reference>
<dbReference type="Proteomes" id="UP001595947">
    <property type="component" value="Unassembled WGS sequence"/>
</dbReference>
<dbReference type="RefSeq" id="WP_378039302.1">
    <property type="nucleotide sequence ID" value="NZ_JBHSIV010000053.1"/>
</dbReference>
<evidence type="ECO:0000256" key="3">
    <source>
        <dbReference type="ARBA" id="ARBA00022989"/>
    </source>
</evidence>
<evidence type="ECO:0000256" key="7">
    <source>
        <dbReference type="SAM" id="MobiDB-lite"/>
    </source>
</evidence>
<dbReference type="InterPro" id="IPR027383">
    <property type="entry name" value="Znf_put"/>
</dbReference>
<feature type="transmembrane region" description="Helical" evidence="8">
    <location>
        <begin position="123"/>
        <end position="144"/>
    </location>
</feature>
<organism evidence="10 11">
    <name type="scientific">Actinomycetospora atypica</name>
    <dbReference type="NCBI Taxonomy" id="1290095"/>
    <lineage>
        <taxon>Bacteria</taxon>
        <taxon>Bacillati</taxon>
        <taxon>Actinomycetota</taxon>
        <taxon>Actinomycetes</taxon>
        <taxon>Pseudonocardiales</taxon>
        <taxon>Pseudonocardiaceae</taxon>
        <taxon>Actinomycetospora</taxon>
    </lineage>
</organism>
<keyword evidence="11" id="KW-1185">Reference proteome</keyword>
<keyword evidence="6" id="KW-0804">Transcription</keyword>